<reference evidence="1 2" key="1">
    <citation type="submission" date="2022-05" db="EMBL/GenBank/DDBJ databases">
        <title>Chromosome-level reference genomes for two strains of Caenorhabditis briggsae: an improved platform for comparative genomics.</title>
        <authorList>
            <person name="Stevens L."/>
            <person name="Andersen E.C."/>
        </authorList>
    </citation>
    <scope>NUCLEOTIDE SEQUENCE [LARGE SCALE GENOMIC DNA]</scope>
    <source>
        <strain evidence="1">QX1410_ONT</strain>
        <tissue evidence="1">Whole-organism</tissue>
    </source>
</reference>
<protein>
    <submittedName>
        <fullName evidence="1">Uncharacterized protein</fullName>
    </submittedName>
</protein>
<sequence length="129" mass="14821">MTTLSSSQEVLALEKVTNREYTLGHLHYLLPKPFGLMLTDGRDEELPFLVSHLTPYHIMIRYWNCLKNKDGQKPIGLLDVYRISMHHTATHTNGYHQTANLSGVTSSLCARKEFFTESEQFYDPCPPHV</sequence>
<dbReference type="AlphaFoldDB" id="A0AAE8ZVM8"/>
<accession>A0AAE8ZVM8</accession>
<gene>
    <name evidence="1" type="ORF">L3Y34_012907</name>
</gene>
<evidence type="ECO:0000313" key="2">
    <source>
        <dbReference type="Proteomes" id="UP000827892"/>
    </source>
</evidence>
<dbReference type="EMBL" id="CP090896">
    <property type="protein sequence ID" value="ULT83930.1"/>
    <property type="molecule type" value="Genomic_DNA"/>
</dbReference>
<dbReference type="Proteomes" id="UP000827892">
    <property type="component" value="Chromosome X"/>
</dbReference>
<proteinExistence type="predicted"/>
<name>A0AAE8ZVM8_CAEBR</name>
<organism evidence="1 2">
    <name type="scientific">Caenorhabditis briggsae</name>
    <dbReference type="NCBI Taxonomy" id="6238"/>
    <lineage>
        <taxon>Eukaryota</taxon>
        <taxon>Metazoa</taxon>
        <taxon>Ecdysozoa</taxon>
        <taxon>Nematoda</taxon>
        <taxon>Chromadorea</taxon>
        <taxon>Rhabditida</taxon>
        <taxon>Rhabditina</taxon>
        <taxon>Rhabditomorpha</taxon>
        <taxon>Rhabditoidea</taxon>
        <taxon>Rhabditidae</taxon>
        <taxon>Peloderinae</taxon>
        <taxon>Caenorhabditis</taxon>
    </lineage>
</organism>
<evidence type="ECO:0000313" key="1">
    <source>
        <dbReference type="EMBL" id="ULT83930.1"/>
    </source>
</evidence>